<sequence>MVEENGYLEEYCPVLRTTELLMITAHLLLRQNH</sequence>
<evidence type="ECO:0000313" key="2">
    <source>
        <dbReference type="Proteomes" id="UP000000547"/>
    </source>
</evidence>
<accession>Q48AI7</accession>
<gene>
    <name evidence="1" type="ordered locus">CPS_0158</name>
</gene>
<dbReference type="Proteomes" id="UP000000547">
    <property type="component" value="Chromosome"/>
</dbReference>
<dbReference type="AlphaFoldDB" id="Q48AI7"/>
<reference evidence="1" key="1">
    <citation type="journal article" date="2005" name="Proc. Natl. Acad. Sci. U.S.A.">
        <title>The psychrophilic lifestyle as revealed by the genome sequence of Colwellia psychrerythraea 34H through genomic and proteomic analyses.</title>
        <authorList>
            <person name="Methe B.A."/>
            <person name="Nelson K.E."/>
            <person name="Deming J.W."/>
            <person name="Momen B."/>
            <person name="Melamud E."/>
            <person name="Zhang X."/>
            <person name="Moult J."/>
            <person name="Madupu R."/>
            <person name="Nelson W.C."/>
            <person name="Dodson R.J."/>
            <person name="Brinkac L.M."/>
            <person name="Daugherty S.C."/>
            <person name="Durkin A.S."/>
            <person name="DeBoy R.T."/>
            <person name="Kolonay J.F."/>
            <person name="Sullivan S.A."/>
            <person name="Zhou L."/>
            <person name="Davidsen T.M."/>
            <person name="Wu M."/>
            <person name="Huston A.L."/>
            <person name="Lewis M."/>
            <person name="Weaver B."/>
            <person name="Weidman J.F."/>
            <person name="Khouri H."/>
            <person name="Utterback T.R."/>
            <person name="Feldblyum T.V."/>
            <person name="Fraser C.M."/>
        </authorList>
    </citation>
    <scope>NUCLEOTIDE SEQUENCE [LARGE SCALE GENOMIC DNA]</scope>
    <source>
        <strain evidence="1">34H</strain>
    </source>
</reference>
<dbReference type="KEGG" id="cps:CPS_0158"/>
<protein>
    <submittedName>
        <fullName evidence="1">Uncharacterized protein</fullName>
    </submittedName>
</protein>
<dbReference type="HOGENOM" id="CLU_3381342_0_0_6"/>
<organism evidence="1 2">
    <name type="scientific">Colwellia psychrerythraea (strain 34H / ATCC BAA-681)</name>
    <name type="common">Vibrio psychroerythus</name>
    <dbReference type="NCBI Taxonomy" id="167879"/>
    <lineage>
        <taxon>Bacteria</taxon>
        <taxon>Pseudomonadati</taxon>
        <taxon>Pseudomonadota</taxon>
        <taxon>Gammaproteobacteria</taxon>
        <taxon>Alteromonadales</taxon>
        <taxon>Colwelliaceae</taxon>
        <taxon>Colwellia</taxon>
    </lineage>
</organism>
<name>Q48AI7_COLP3</name>
<proteinExistence type="predicted"/>
<dbReference type="EMBL" id="CP000083">
    <property type="protein sequence ID" value="AAZ24915.1"/>
    <property type="molecule type" value="Genomic_DNA"/>
</dbReference>
<evidence type="ECO:0000313" key="1">
    <source>
        <dbReference type="EMBL" id="AAZ24915.1"/>
    </source>
</evidence>
<dbReference type="STRING" id="167879.CPS_0158"/>